<dbReference type="Pfam" id="PF01863">
    <property type="entry name" value="YgjP-like"/>
    <property type="match status" value="2"/>
</dbReference>
<dbReference type="Proteomes" id="UP000547973">
    <property type="component" value="Unassembled WGS sequence"/>
</dbReference>
<dbReference type="EMBL" id="JACBZO010000001">
    <property type="protein sequence ID" value="NYI40882.1"/>
    <property type="molecule type" value="Genomic_DNA"/>
</dbReference>
<dbReference type="PANTHER" id="PTHR30399">
    <property type="entry name" value="UNCHARACTERIZED PROTEIN YGJP"/>
    <property type="match status" value="1"/>
</dbReference>
<dbReference type="InterPro" id="IPR053136">
    <property type="entry name" value="UTP_pyrophosphatase-like"/>
</dbReference>
<dbReference type="RefSeq" id="WP_062075863.1">
    <property type="nucleotide sequence ID" value="NZ_BBRC01000014.1"/>
</dbReference>
<name>A0A7Y9Z8P7_9MICO</name>
<protein>
    <recommendedName>
        <fullName evidence="1">YgjP-like metallopeptidase domain-containing protein</fullName>
    </recommendedName>
</protein>
<dbReference type="AlphaFoldDB" id="A0A7Y9Z8P7"/>
<dbReference type="InterPro" id="IPR002725">
    <property type="entry name" value="YgjP-like_metallopeptidase"/>
</dbReference>
<dbReference type="Gene3D" id="3.30.2010.10">
    <property type="entry name" value="Metalloproteases ('zincins'), catalytic domain"/>
    <property type="match status" value="1"/>
</dbReference>
<dbReference type="CDD" id="cd07344">
    <property type="entry name" value="M48_yhfN_like"/>
    <property type="match status" value="1"/>
</dbReference>
<feature type="domain" description="YgjP-like metallopeptidase" evidence="1">
    <location>
        <begin position="16"/>
        <end position="64"/>
    </location>
</feature>
<dbReference type="PANTHER" id="PTHR30399:SF1">
    <property type="entry name" value="UTP PYROPHOSPHATASE"/>
    <property type="match status" value="1"/>
</dbReference>
<evidence type="ECO:0000313" key="2">
    <source>
        <dbReference type="EMBL" id="NYI40882.1"/>
    </source>
</evidence>
<gene>
    <name evidence="2" type="ORF">BKA03_001001</name>
</gene>
<organism evidence="2 3">
    <name type="scientific">Demequina lutea</name>
    <dbReference type="NCBI Taxonomy" id="431489"/>
    <lineage>
        <taxon>Bacteria</taxon>
        <taxon>Bacillati</taxon>
        <taxon>Actinomycetota</taxon>
        <taxon>Actinomycetes</taxon>
        <taxon>Micrococcales</taxon>
        <taxon>Demequinaceae</taxon>
        <taxon>Demequina</taxon>
    </lineage>
</organism>
<dbReference type="OrthoDB" id="9811177at2"/>
<evidence type="ECO:0000313" key="3">
    <source>
        <dbReference type="Proteomes" id="UP000547973"/>
    </source>
</evidence>
<proteinExistence type="predicted"/>
<comment type="caution">
    <text evidence="2">The sequence shown here is derived from an EMBL/GenBank/DDBJ whole genome shotgun (WGS) entry which is preliminary data.</text>
</comment>
<reference evidence="2 3" key="1">
    <citation type="submission" date="2020-07" db="EMBL/GenBank/DDBJ databases">
        <title>Sequencing the genomes of 1000 actinobacteria strains.</title>
        <authorList>
            <person name="Klenk H.-P."/>
        </authorList>
    </citation>
    <scope>NUCLEOTIDE SEQUENCE [LARGE SCALE GENOMIC DNA]</scope>
    <source>
        <strain evidence="2 3">DSM 19970</strain>
    </source>
</reference>
<keyword evidence="3" id="KW-1185">Reference proteome</keyword>
<feature type="domain" description="YgjP-like metallopeptidase" evidence="1">
    <location>
        <begin position="73"/>
        <end position="173"/>
    </location>
</feature>
<sequence length="178" mass="20213">MEAPFEYTINRKRIKNLRLTVKAPHGEVVVSAPRHVPVSTISAFVADKAAWIAKHRERLAGQPQPLAAGPEAEALRSTLKTNVPPLMEYWAQVMGVPMPTIAIRRMKTRWGTCNTTTKRVTLNLELARRDPSLLEYVIVHELAHLIERGHNARFYSVMDEHLPDWKHRRRVLNGTAAS</sequence>
<evidence type="ECO:0000259" key="1">
    <source>
        <dbReference type="Pfam" id="PF01863"/>
    </source>
</evidence>
<accession>A0A7Y9Z8P7</accession>